<feature type="transmembrane region" description="Helical" evidence="1">
    <location>
        <begin position="36"/>
        <end position="59"/>
    </location>
</feature>
<evidence type="ECO:0000313" key="3">
    <source>
        <dbReference type="Proteomes" id="UP000002487"/>
    </source>
</evidence>
<keyword evidence="3" id="KW-1185">Reference proteome</keyword>
<dbReference type="HOGENOM" id="CLU_2010086_0_0_2"/>
<protein>
    <submittedName>
        <fullName evidence="2">Uncharacterized protein</fullName>
    </submittedName>
</protein>
<organism evidence="2 3">
    <name type="scientific">Methanosarcina acetivorans (strain ATCC 35395 / DSM 2834 / JCM 12185 / C2A)</name>
    <dbReference type="NCBI Taxonomy" id="188937"/>
    <lineage>
        <taxon>Archaea</taxon>
        <taxon>Methanobacteriati</taxon>
        <taxon>Methanobacteriota</taxon>
        <taxon>Stenosarchaea group</taxon>
        <taxon>Methanomicrobia</taxon>
        <taxon>Methanosarcinales</taxon>
        <taxon>Methanosarcinaceae</taxon>
        <taxon>Methanosarcina</taxon>
    </lineage>
</organism>
<reference evidence="2 3" key="1">
    <citation type="journal article" date="2002" name="Genome Res.">
        <title>The genome of Methanosarcina acetivorans reveals extensive metabolic and physiological diversity.</title>
        <authorList>
            <person name="Galagan J.E."/>
            <person name="Nusbaum C."/>
            <person name="Roy A."/>
            <person name="Endrizzi M.G."/>
            <person name="Macdonald P."/>
            <person name="FitzHugh W."/>
            <person name="Calvo S."/>
            <person name="Engels R."/>
            <person name="Smirnov S."/>
            <person name="Atnoor D."/>
            <person name="Brown A."/>
            <person name="Allen N."/>
            <person name="Naylor J."/>
            <person name="Stange-Thomann N."/>
            <person name="DeArellano K."/>
            <person name="Johnson R."/>
            <person name="Linton L."/>
            <person name="McEwan P."/>
            <person name="McKernan K."/>
            <person name="Talamas J."/>
            <person name="Tirrell A."/>
            <person name="Ye W."/>
            <person name="Zimmer A."/>
            <person name="Barber R.D."/>
            <person name="Cann I."/>
            <person name="Graham D.E."/>
            <person name="Grahame D.A."/>
            <person name="Guss A."/>
            <person name="Hedderich R."/>
            <person name="Ingram-Smith C."/>
            <person name="Kuettner C.H."/>
            <person name="Krzycki J.A."/>
            <person name="Leigh J.A."/>
            <person name="Li W."/>
            <person name="Liu J."/>
            <person name="Mukhopadhyay B."/>
            <person name="Reeve J.N."/>
            <person name="Smith K."/>
            <person name="Springer T.A."/>
            <person name="Umayam L.A."/>
            <person name="White O."/>
            <person name="White R.H."/>
            <person name="de Macario E.C."/>
            <person name="Ferry J.G."/>
            <person name="Jarrell K.F."/>
            <person name="Jing H."/>
            <person name="Macario A.J.L."/>
            <person name="Paulsen I."/>
            <person name="Pritchett M."/>
            <person name="Sowers K.R."/>
            <person name="Swanson R.V."/>
            <person name="Zinder S.H."/>
            <person name="Lander E."/>
            <person name="Metcalf W.W."/>
            <person name="Birren B."/>
        </authorList>
    </citation>
    <scope>NUCLEOTIDE SEQUENCE [LARGE SCALE GENOMIC DNA]</scope>
    <source>
        <strain evidence="3">ATCC 35395 / DSM 2834 / JCM 12185 / C2A</strain>
    </source>
</reference>
<keyword evidence="1" id="KW-0472">Membrane</keyword>
<name>Q8TND3_METAC</name>
<dbReference type="EnsemblBacteria" id="AAM05745">
    <property type="protein sequence ID" value="AAM05745"/>
    <property type="gene ID" value="MA_2356"/>
</dbReference>
<proteinExistence type="predicted"/>
<accession>Q8TND3</accession>
<evidence type="ECO:0000256" key="1">
    <source>
        <dbReference type="SAM" id="Phobius"/>
    </source>
</evidence>
<keyword evidence="1" id="KW-1133">Transmembrane helix</keyword>
<gene>
    <name evidence="2" type="ordered locus">MA_2356</name>
</gene>
<dbReference type="AlphaFoldDB" id="Q8TND3"/>
<dbReference type="EMBL" id="AE010299">
    <property type="protein sequence ID" value="AAM05745.1"/>
    <property type="molecule type" value="Genomic_DNA"/>
</dbReference>
<dbReference type="Proteomes" id="UP000002487">
    <property type="component" value="Chromosome"/>
</dbReference>
<evidence type="ECO:0000313" key="2">
    <source>
        <dbReference type="EMBL" id="AAM05745.1"/>
    </source>
</evidence>
<dbReference type="InParanoid" id="Q8TND3"/>
<dbReference type="KEGG" id="mac:MA_2356"/>
<sequence length="123" mass="14791">MRSIHHREIPVDPCYHHLQVSVSFTGLHFYPTRRHFLWVLCFDVLFWFLVSCRILSAVGKKNVLMIFRRHTSIFASHRLVFLPKLHEVLFHFVTRIISFILHSPTSLRCPYIRTLFSFLHFLI</sequence>
<keyword evidence="1" id="KW-0812">Transmembrane</keyword>